<dbReference type="InterPro" id="IPR036291">
    <property type="entry name" value="NAD(P)-bd_dom_sf"/>
</dbReference>
<dbReference type="EMBL" id="CAMGYJ010000002">
    <property type="protein sequence ID" value="CAI0377140.1"/>
    <property type="molecule type" value="Genomic_DNA"/>
</dbReference>
<proteinExistence type="predicted"/>
<keyword evidence="2" id="KW-0150">Chloroplast</keyword>
<dbReference type="InterPro" id="IPR044719">
    <property type="entry name" value="TIC62"/>
</dbReference>
<dbReference type="CDD" id="cd05243">
    <property type="entry name" value="SDR_a5"/>
    <property type="match status" value="1"/>
</dbReference>
<feature type="domain" description="NAD(P)-binding" evidence="6">
    <location>
        <begin position="87"/>
        <end position="294"/>
    </location>
</feature>
<evidence type="ECO:0000256" key="2">
    <source>
        <dbReference type="ARBA" id="ARBA00022528"/>
    </source>
</evidence>
<dbReference type="SUPFAM" id="SSF51735">
    <property type="entry name" value="NAD(P)-binding Rossmann-fold domains"/>
    <property type="match status" value="1"/>
</dbReference>
<dbReference type="PANTHER" id="PTHR47285">
    <property type="entry name" value="PROTEIN TIC 62, CHLOROPLASTIC"/>
    <property type="match status" value="1"/>
</dbReference>
<protein>
    <recommendedName>
        <fullName evidence="6">NAD(P)-binding domain-containing protein</fullName>
    </recommendedName>
</protein>
<dbReference type="PANTHER" id="PTHR47285:SF1">
    <property type="entry name" value="PROTEIN TIC 62, CHLOROPLASTIC"/>
    <property type="match status" value="1"/>
</dbReference>
<comment type="subcellular location">
    <subcellularLocation>
        <location evidence="1">Plastid</location>
        <location evidence="1">Chloroplast</location>
    </subcellularLocation>
</comment>
<name>A0AAV0GVV9_9ROSI</name>
<keyword evidence="3" id="KW-0934">Plastid</keyword>
<reference evidence="7" key="1">
    <citation type="submission" date="2022-08" db="EMBL/GenBank/DDBJ databases">
        <authorList>
            <person name="Gutierrez-Valencia J."/>
        </authorList>
    </citation>
    <scope>NUCLEOTIDE SEQUENCE</scope>
</reference>
<dbReference type="Pfam" id="PF13460">
    <property type="entry name" value="NAD_binding_10"/>
    <property type="match status" value="1"/>
</dbReference>
<accession>A0AAV0GVV9</accession>
<feature type="region of interest" description="Disordered" evidence="5">
    <location>
        <begin position="329"/>
        <end position="380"/>
    </location>
</feature>
<evidence type="ECO:0000256" key="5">
    <source>
        <dbReference type="SAM" id="MobiDB-lite"/>
    </source>
</evidence>
<comment type="caution">
    <text evidence="7">The sequence shown here is derived from an EMBL/GenBank/DDBJ whole genome shotgun (WGS) entry which is preliminary data.</text>
</comment>
<keyword evidence="8" id="KW-1185">Reference proteome</keyword>
<evidence type="ECO:0000313" key="8">
    <source>
        <dbReference type="Proteomes" id="UP001154282"/>
    </source>
</evidence>
<dbReference type="FunFam" id="3.40.50.720:FF:000499">
    <property type="entry name" value="Protein TIC 62, chloroplastic"/>
    <property type="match status" value="1"/>
</dbReference>
<sequence>MEACPLHSSAISNTTTSLNKITAAKTSLHLAHPIITLPNFNKYPHPSKLRILHSKAQASGTTRISAVGAEASSEGDGKDENVAFVAGATGKVGSRTVRELIKLGFQVRAGVRSAQRAQNLVQGSPIVTGVNYLVFSPAIERLELVECDLEKPAQILPALGNASVVLCCIGASEKEVLDITGPYRIDFQATKNLIDAATAAKVDHFIMVSSLGTNKIGFPAAILNLFWGVLVWKRKAEEALIASGLPYTIVRPGGMERPTDSYKATHNVTLSTEDTLFGGQVSNLQVAELIAFMARNQGTSYCKVVEVIAETTAPLTPFDKLLEKIPSQRVKPKKPDVAVISKPSPPAPDKVATEVSTSPPEVKVPEPVAAQTRPLSPYSA</sequence>
<dbReference type="AlphaFoldDB" id="A0AAV0GVV9"/>
<evidence type="ECO:0000313" key="7">
    <source>
        <dbReference type="EMBL" id="CAI0377140.1"/>
    </source>
</evidence>
<dbReference type="InterPro" id="IPR016040">
    <property type="entry name" value="NAD(P)-bd_dom"/>
</dbReference>
<dbReference type="Proteomes" id="UP001154282">
    <property type="component" value="Unassembled WGS sequence"/>
</dbReference>
<evidence type="ECO:0000256" key="3">
    <source>
        <dbReference type="ARBA" id="ARBA00022640"/>
    </source>
</evidence>
<evidence type="ECO:0000256" key="4">
    <source>
        <dbReference type="ARBA" id="ARBA00022946"/>
    </source>
</evidence>
<dbReference type="GO" id="GO:0009507">
    <property type="term" value="C:chloroplast"/>
    <property type="evidence" value="ECO:0007669"/>
    <property type="project" value="UniProtKB-SubCell"/>
</dbReference>
<keyword evidence="4" id="KW-0809">Transit peptide</keyword>
<evidence type="ECO:0000256" key="1">
    <source>
        <dbReference type="ARBA" id="ARBA00004229"/>
    </source>
</evidence>
<organism evidence="7 8">
    <name type="scientific">Linum tenue</name>
    <dbReference type="NCBI Taxonomy" id="586396"/>
    <lineage>
        <taxon>Eukaryota</taxon>
        <taxon>Viridiplantae</taxon>
        <taxon>Streptophyta</taxon>
        <taxon>Embryophyta</taxon>
        <taxon>Tracheophyta</taxon>
        <taxon>Spermatophyta</taxon>
        <taxon>Magnoliopsida</taxon>
        <taxon>eudicotyledons</taxon>
        <taxon>Gunneridae</taxon>
        <taxon>Pentapetalae</taxon>
        <taxon>rosids</taxon>
        <taxon>fabids</taxon>
        <taxon>Malpighiales</taxon>
        <taxon>Linaceae</taxon>
        <taxon>Linum</taxon>
    </lineage>
</organism>
<feature type="compositionally biased region" description="Low complexity" evidence="5">
    <location>
        <begin position="354"/>
        <end position="368"/>
    </location>
</feature>
<evidence type="ECO:0000259" key="6">
    <source>
        <dbReference type="Pfam" id="PF13460"/>
    </source>
</evidence>
<dbReference type="Gene3D" id="3.40.50.720">
    <property type="entry name" value="NAD(P)-binding Rossmann-like Domain"/>
    <property type="match status" value="1"/>
</dbReference>
<gene>
    <name evidence="7" type="ORF">LITE_LOCUS1346</name>
</gene>